<protein>
    <submittedName>
        <fullName evidence="1">Unplaced genomic scaffold CY34scaffold_195, whole genome shotgun sequence</fullName>
    </submittedName>
</protein>
<keyword evidence="2" id="KW-1185">Reference proteome</keyword>
<reference evidence="1 2" key="1">
    <citation type="submission" date="2014-04" db="EMBL/GenBank/DDBJ databases">
        <authorList>
            <consortium name="DOE Joint Genome Institute"/>
            <person name="Kuo A."/>
            <person name="Ruytinx J."/>
            <person name="Rineau F."/>
            <person name="Colpaert J."/>
            <person name="Kohler A."/>
            <person name="Nagy L.G."/>
            <person name="Floudas D."/>
            <person name="Copeland A."/>
            <person name="Barry K.W."/>
            <person name="Cichocki N."/>
            <person name="Veneault-Fourrey C."/>
            <person name="LaButti K."/>
            <person name="Lindquist E.A."/>
            <person name="Lipzen A."/>
            <person name="Lundell T."/>
            <person name="Morin E."/>
            <person name="Murat C."/>
            <person name="Sun H."/>
            <person name="Tunlid A."/>
            <person name="Henrissat B."/>
            <person name="Grigoriev I.V."/>
            <person name="Hibbett D.S."/>
            <person name="Martin F."/>
            <person name="Nordberg H.P."/>
            <person name="Cantor M.N."/>
            <person name="Hua S.X."/>
        </authorList>
    </citation>
    <scope>NUCLEOTIDE SEQUENCE [LARGE SCALE GENOMIC DNA]</scope>
    <source>
        <strain evidence="1 2">UH-Slu-Lm8-n1</strain>
    </source>
</reference>
<sequence length="120" mass="13463">MKLQASLEGVFRDTFNAAAPCVHIALKALPPTWCGPRHVHARSSIDFCENGDSSVTGLGKKNCNSKSSREHWDNGEHVHPFQTQHNLLEAVGASQHLPTRCFNYKLIMRLFRTANLRLLL</sequence>
<evidence type="ECO:0000313" key="1">
    <source>
        <dbReference type="EMBL" id="KIK39833.1"/>
    </source>
</evidence>
<dbReference type="HOGENOM" id="CLU_2051214_0_0_1"/>
<proteinExistence type="predicted"/>
<gene>
    <name evidence="1" type="ORF">CY34DRAFT_300303</name>
</gene>
<dbReference type="EMBL" id="KN835326">
    <property type="protein sequence ID" value="KIK39833.1"/>
    <property type="molecule type" value="Genomic_DNA"/>
</dbReference>
<dbReference type="Proteomes" id="UP000054485">
    <property type="component" value="Unassembled WGS sequence"/>
</dbReference>
<dbReference type="AlphaFoldDB" id="A0A0D0B7P8"/>
<accession>A0A0D0B7P8</accession>
<organism evidence="1 2">
    <name type="scientific">Suillus luteus UH-Slu-Lm8-n1</name>
    <dbReference type="NCBI Taxonomy" id="930992"/>
    <lineage>
        <taxon>Eukaryota</taxon>
        <taxon>Fungi</taxon>
        <taxon>Dikarya</taxon>
        <taxon>Basidiomycota</taxon>
        <taxon>Agaricomycotina</taxon>
        <taxon>Agaricomycetes</taxon>
        <taxon>Agaricomycetidae</taxon>
        <taxon>Boletales</taxon>
        <taxon>Suillineae</taxon>
        <taxon>Suillaceae</taxon>
        <taxon>Suillus</taxon>
    </lineage>
</organism>
<reference evidence="2" key="2">
    <citation type="submission" date="2015-01" db="EMBL/GenBank/DDBJ databases">
        <title>Evolutionary Origins and Diversification of the Mycorrhizal Mutualists.</title>
        <authorList>
            <consortium name="DOE Joint Genome Institute"/>
            <consortium name="Mycorrhizal Genomics Consortium"/>
            <person name="Kohler A."/>
            <person name="Kuo A."/>
            <person name="Nagy L.G."/>
            <person name="Floudas D."/>
            <person name="Copeland A."/>
            <person name="Barry K.W."/>
            <person name="Cichocki N."/>
            <person name="Veneault-Fourrey C."/>
            <person name="LaButti K."/>
            <person name="Lindquist E.A."/>
            <person name="Lipzen A."/>
            <person name="Lundell T."/>
            <person name="Morin E."/>
            <person name="Murat C."/>
            <person name="Riley R."/>
            <person name="Ohm R."/>
            <person name="Sun H."/>
            <person name="Tunlid A."/>
            <person name="Henrissat B."/>
            <person name="Grigoriev I.V."/>
            <person name="Hibbett D.S."/>
            <person name="Martin F."/>
        </authorList>
    </citation>
    <scope>NUCLEOTIDE SEQUENCE [LARGE SCALE GENOMIC DNA]</scope>
    <source>
        <strain evidence="2">UH-Slu-Lm8-n1</strain>
    </source>
</reference>
<dbReference type="InParanoid" id="A0A0D0B7P8"/>
<name>A0A0D0B7P8_9AGAM</name>
<evidence type="ECO:0000313" key="2">
    <source>
        <dbReference type="Proteomes" id="UP000054485"/>
    </source>
</evidence>